<keyword evidence="1" id="KW-0645">Protease</keyword>
<evidence type="ECO:0000256" key="6">
    <source>
        <dbReference type="ARBA" id="ARBA00023180"/>
    </source>
</evidence>
<name>A0A8C8S6N0_9SAUR</name>
<feature type="chain" id="PRO_5034728354" description="Peptidase S1 domain-containing protein" evidence="7">
    <location>
        <begin position="21"/>
        <end position="280"/>
    </location>
</feature>
<reference evidence="9" key="2">
    <citation type="submission" date="2025-09" db="UniProtKB">
        <authorList>
            <consortium name="Ensembl"/>
        </authorList>
    </citation>
    <scope>IDENTIFICATION</scope>
</reference>
<dbReference type="Proteomes" id="UP000694393">
    <property type="component" value="Unplaced"/>
</dbReference>
<evidence type="ECO:0000256" key="3">
    <source>
        <dbReference type="ARBA" id="ARBA00022801"/>
    </source>
</evidence>
<keyword evidence="6" id="KW-0325">Glycoprotein</keyword>
<evidence type="ECO:0000256" key="7">
    <source>
        <dbReference type="SAM" id="SignalP"/>
    </source>
</evidence>
<dbReference type="Gene3D" id="2.40.10.10">
    <property type="entry name" value="Trypsin-like serine proteases"/>
    <property type="match status" value="2"/>
</dbReference>
<dbReference type="GO" id="GO:0004252">
    <property type="term" value="F:serine-type endopeptidase activity"/>
    <property type="evidence" value="ECO:0007669"/>
    <property type="project" value="InterPro"/>
</dbReference>
<dbReference type="PRINTS" id="PR00722">
    <property type="entry name" value="CHYMOTRYPSIN"/>
</dbReference>
<dbReference type="FunFam" id="2.40.10.10:FF:000039">
    <property type="entry name" value="Brain-specific serine protease 4"/>
    <property type="match status" value="1"/>
</dbReference>
<dbReference type="Pfam" id="PF00089">
    <property type="entry name" value="Trypsin"/>
    <property type="match status" value="1"/>
</dbReference>
<dbReference type="PROSITE" id="PS50240">
    <property type="entry name" value="TRYPSIN_DOM"/>
    <property type="match status" value="1"/>
</dbReference>
<dbReference type="CDD" id="cd00190">
    <property type="entry name" value="Tryp_SPc"/>
    <property type="match status" value="1"/>
</dbReference>
<dbReference type="PROSITE" id="PS00134">
    <property type="entry name" value="TRYPSIN_HIS"/>
    <property type="match status" value="1"/>
</dbReference>
<feature type="signal peptide" evidence="7">
    <location>
        <begin position="1"/>
        <end position="20"/>
    </location>
</feature>
<evidence type="ECO:0000259" key="8">
    <source>
        <dbReference type="PROSITE" id="PS50240"/>
    </source>
</evidence>
<keyword evidence="2 7" id="KW-0732">Signal</keyword>
<dbReference type="Ensembl" id="ENSPCET00000017477.1">
    <property type="protein sequence ID" value="ENSPCEP00000016882.1"/>
    <property type="gene ID" value="ENSPCEG00000013280.1"/>
</dbReference>
<dbReference type="InterPro" id="IPR009003">
    <property type="entry name" value="Peptidase_S1_PA"/>
</dbReference>
<reference evidence="9" key="1">
    <citation type="submission" date="2025-08" db="UniProtKB">
        <authorList>
            <consortium name="Ensembl"/>
        </authorList>
    </citation>
    <scope>IDENTIFICATION</scope>
</reference>
<evidence type="ECO:0000313" key="10">
    <source>
        <dbReference type="Proteomes" id="UP000694393"/>
    </source>
</evidence>
<accession>A0A8C8S6N0</accession>
<keyword evidence="5" id="KW-1015">Disulfide bond</keyword>
<keyword evidence="3" id="KW-0378">Hydrolase</keyword>
<dbReference type="SMART" id="SM00020">
    <property type="entry name" value="Tryp_SPc"/>
    <property type="match status" value="1"/>
</dbReference>
<dbReference type="InterPro" id="IPR043504">
    <property type="entry name" value="Peptidase_S1_PA_chymotrypsin"/>
</dbReference>
<dbReference type="GO" id="GO:0006508">
    <property type="term" value="P:proteolysis"/>
    <property type="evidence" value="ECO:0007669"/>
    <property type="project" value="UniProtKB-KW"/>
</dbReference>
<dbReference type="InterPro" id="IPR001314">
    <property type="entry name" value="Peptidase_S1A"/>
</dbReference>
<feature type="domain" description="Peptidase S1" evidence="8">
    <location>
        <begin position="33"/>
        <end position="274"/>
    </location>
</feature>
<evidence type="ECO:0000256" key="4">
    <source>
        <dbReference type="ARBA" id="ARBA00022825"/>
    </source>
</evidence>
<evidence type="ECO:0000256" key="5">
    <source>
        <dbReference type="ARBA" id="ARBA00023157"/>
    </source>
</evidence>
<dbReference type="PANTHER" id="PTHR24253:SF144">
    <property type="entry name" value="CHYMOTRYPSIN-LIKE PROTEASE CTRL-1-RELATED"/>
    <property type="match status" value="1"/>
</dbReference>
<dbReference type="InterPro" id="IPR001254">
    <property type="entry name" value="Trypsin_dom"/>
</dbReference>
<keyword evidence="10" id="KW-1185">Reference proteome</keyword>
<evidence type="ECO:0000256" key="2">
    <source>
        <dbReference type="ARBA" id="ARBA00022729"/>
    </source>
</evidence>
<proteinExistence type="predicted"/>
<protein>
    <recommendedName>
        <fullName evidence="8">Peptidase S1 domain-containing protein</fullName>
    </recommendedName>
</protein>
<dbReference type="SUPFAM" id="SSF50494">
    <property type="entry name" value="Trypsin-like serine proteases"/>
    <property type="match status" value="1"/>
</dbReference>
<dbReference type="InterPro" id="IPR018114">
    <property type="entry name" value="TRYPSIN_HIS"/>
</dbReference>
<sequence>MGPLCSSLCMLLLVLPLLEGAQENPAPAVFSRIIEGQDAKKNEFPWQVSVEKNKVPICGGSLISAQWVVSAAHCFNPSVPISLYSVVLGAHQLLSPSAPHPSKVQQIIRHPSYNATKHVADIALVKLKNSVQFNTSIRPISLPGASRRFPVESKCWVTGWGRVEVNKRLKPPKTLQKLEVPILNTPDCNNHFKKLFPNSSLCPEAIKSDMICAGYMNSPKGFCKGDSGGPLACKQDNTWYLAGVVSWFIKKVSEFPGVFTRVTAYERWIHTCMKAESGCM</sequence>
<evidence type="ECO:0000313" key="9">
    <source>
        <dbReference type="Ensembl" id="ENSPCEP00000016882.1"/>
    </source>
</evidence>
<dbReference type="PANTHER" id="PTHR24253">
    <property type="entry name" value="TRANSMEMBRANE PROTEASE SERINE"/>
    <property type="match status" value="1"/>
</dbReference>
<organism evidence="9 10">
    <name type="scientific">Pelusios castaneus</name>
    <name type="common">West African mud turtle</name>
    <dbReference type="NCBI Taxonomy" id="367368"/>
    <lineage>
        <taxon>Eukaryota</taxon>
        <taxon>Metazoa</taxon>
        <taxon>Chordata</taxon>
        <taxon>Craniata</taxon>
        <taxon>Vertebrata</taxon>
        <taxon>Euteleostomi</taxon>
        <taxon>Archelosauria</taxon>
        <taxon>Testudinata</taxon>
        <taxon>Testudines</taxon>
        <taxon>Pleurodira</taxon>
        <taxon>Pelomedusidae</taxon>
        <taxon>Pelusios</taxon>
    </lineage>
</organism>
<evidence type="ECO:0000256" key="1">
    <source>
        <dbReference type="ARBA" id="ARBA00022670"/>
    </source>
</evidence>
<dbReference type="AlphaFoldDB" id="A0A8C8S6N0"/>
<keyword evidence="4" id="KW-0720">Serine protease</keyword>